<dbReference type="HOGENOM" id="CLU_1572263_0_0_1"/>
<dbReference type="Pfam" id="PF13639">
    <property type="entry name" value="zf-RING_2"/>
    <property type="match status" value="1"/>
</dbReference>
<evidence type="ECO:0000259" key="5">
    <source>
        <dbReference type="PROSITE" id="PS50089"/>
    </source>
</evidence>
<keyword evidence="1" id="KW-0479">Metal-binding</keyword>
<evidence type="ECO:0000256" key="3">
    <source>
        <dbReference type="ARBA" id="ARBA00022833"/>
    </source>
</evidence>
<organism evidence="6 7">
    <name type="scientific">Drosophila mojavensis</name>
    <name type="common">Fruit fly</name>
    <dbReference type="NCBI Taxonomy" id="7230"/>
    <lineage>
        <taxon>Eukaryota</taxon>
        <taxon>Metazoa</taxon>
        <taxon>Ecdysozoa</taxon>
        <taxon>Arthropoda</taxon>
        <taxon>Hexapoda</taxon>
        <taxon>Insecta</taxon>
        <taxon>Pterygota</taxon>
        <taxon>Neoptera</taxon>
        <taxon>Endopterygota</taxon>
        <taxon>Diptera</taxon>
        <taxon>Brachycera</taxon>
        <taxon>Muscomorpha</taxon>
        <taxon>Ephydroidea</taxon>
        <taxon>Drosophilidae</taxon>
        <taxon>Drosophila</taxon>
    </lineage>
</organism>
<gene>
    <name evidence="6" type="primary">Dmoj\GI10709</name>
    <name evidence="6" type="ORF">Dmoj_GI10709</name>
</gene>
<keyword evidence="3" id="KW-0862">Zinc</keyword>
<dbReference type="InterPro" id="IPR001841">
    <property type="entry name" value="Znf_RING"/>
</dbReference>
<evidence type="ECO:0000313" key="7">
    <source>
        <dbReference type="Proteomes" id="UP000009192"/>
    </source>
</evidence>
<dbReference type="InParanoid" id="B4KAL5"/>
<dbReference type="Gene3D" id="3.30.40.10">
    <property type="entry name" value="Zinc/RING finger domain, C3HC4 (zinc finger)"/>
    <property type="match status" value="1"/>
</dbReference>
<dbReference type="AlphaFoldDB" id="B4KAL5"/>
<evidence type="ECO:0000256" key="4">
    <source>
        <dbReference type="PROSITE-ProRule" id="PRU00175"/>
    </source>
</evidence>
<dbReference type="PROSITE" id="PS00518">
    <property type="entry name" value="ZF_RING_1"/>
    <property type="match status" value="1"/>
</dbReference>
<evidence type="ECO:0000256" key="2">
    <source>
        <dbReference type="ARBA" id="ARBA00022771"/>
    </source>
</evidence>
<dbReference type="EMBL" id="CH933806">
    <property type="protein sequence ID" value="EDW16752.2"/>
    <property type="molecule type" value="Genomic_DNA"/>
</dbReference>
<dbReference type="KEGG" id="dmo:Dmoj_GI10709"/>
<dbReference type="SUPFAM" id="SSF57850">
    <property type="entry name" value="RING/U-box"/>
    <property type="match status" value="1"/>
</dbReference>
<feature type="domain" description="RING-type" evidence="5">
    <location>
        <begin position="53"/>
        <end position="96"/>
    </location>
</feature>
<evidence type="ECO:0000256" key="1">
    <source>
        <dbReference type="ARBA" id="ARBA00022723"/>
    </source>
</evidence>
<name>B4KAL5_DROMO</name>
<keyword evidence="2 4" id="KW-0863">Zinc-finger</keyword>
<proteinExistence type="predicted"/>
<reference evidence="6 7" key="1">
    <citation type="journal article" date="2007" name="Nature">
        <title>Evolution of genes and genomes on the Drosophila phylogeny.</title>
        <authorList>
            <consortium name="Drosophila 12 Genomes Consortium"/>
            <person name="Clark A.G."/>
            <person name="Eisen M.B."/>
            <person name="Smith D.R."/>
            <person name="Bergman C.M."/>
            <person name="Oliver B."/>
            <person name="Markow T.A."/>
            <person name="Kaufman T.C."/>
            <person name="Kellis M."/>
            <person name="Gelbart W."/>
            <person name="Iyer V.N."/>
            <person name="Pollard D.A."/>
            <person name="Sackton T.B."/>
            <person name="Larracuente A.M."/>
            <person name="Singh N.D."/>
            <person name="Abad J.P."/>
            <person name="Abt D.N."/>
            <person name="Adryan B."/>
            <person name="Aguade M."/>
            <person name="Akashi H."/>
            <person name="Anderson W.W."/>
            <person name="Aquadro C.F."/>
            <person name="Ardell D.H."/>
            <person name="Arguello R."/>
            <person name="Artieri C.G."/>
            <person name="Barbash D.A."/>
            <person name="Barker D."/>
            <person name="Barsanti P."/>
            <person name="Batterham P."/>
            <person name="Batzoglou S."/>
            <person name="Begun D."/>
            <person name="Bhutkar A."/>
            <person name="Blanco E."/>
            <person name="Bosak S.A."/>
            <person name="Bradley R.K."/>
            <person name="Brand A.D."/>
            <person name="Brent M.R."/>
            <person name="Brooks A.N."/>
            <person name="Brown R.H."/>
            <person name="Butlin R.K."/>
            <person name="Caggese C."/>
            <person name="Calvi B.R."/>
            <person name="Bernardo de Carvalho A."/>
            <person name="Caspi A."/>
            <person name="Castrezana S."/>
            <person name="Celniker S.E."/>
            <person name="Chang J.L."/>
            <person name="Chapple C."/>
            <person name="Chatterji S."/>
            <person name="Chinwalla A."/>
            <person name="Civetta A."/>
            <person name="Clifton S.W."/>
            <person name="Comeron J.M."/>
            <person name="Costello J.C."/>
            <person name="Coyne J.A."/>
            <person name="Daub J."/>
            <person name="David R.G."/>
            <person name="Delcher A.L."/>
            <person name="Delehaunty K."/>
            <person name="Do C.B."/>
            <person name="Ebling H."/>
            <person name="Edwards K."/>
            <person name="Eickbush T."/>
            <person name="Evans J.D."/>
            <person name="Filipski A."/>
            <person name="Findeiss S."/>
            <person name="Freyhult E."/>
            <person name="Fulton L."/>
            <person name="Fulton R."/>
            <person name="Garcia A.C."/>
            <person name="Gardiner A."/>
            <person name="Garfield D.A."/>
            <person name="Garvin B.E."/>
            <person name="Gibson G."/>
            <person name="Gilbert D."/>
            <person name="Gnerre S."/>
            <person name="Godfrey J."/>
            <person name="Good R."/>
            <person name="Gotea V."/>
            <person name="Gravely B."/>
            <person name="Greenberg A.J."/>
            <person name="Griffiths-Jones S."/>
            <person name="Gross S."/>
            <person name="Guigo R."/>
            <person name="Gustafson E.A."/>
            <person name="Haerty W."/>
            <person name="Hahn M.W."/>
            <person name="Halligan D.L."/>
            <person name="Halpern A.L."/>
            <person name="Halter G.M."/>
            <person name="Han M.V."/>
            <person name="Heger A."/>
            <person name="Hillier L."/>
            <person name="Hinrichs A.S."/>
            <person name="Holmes I."/>
            <person name="Hoskins R.A."/>
            <person name="Hubisz M.J."/>
            <person name="Hultmark D."/>
            <person name="Huntley M.A."/>
            <person name="Jaffe D.B."/>
            <person name="Jagadeeshan S."/>
            <person name="Jeck W.R."/>
            <person name="Johnson J."/>
            <person name="Jones C.D."/>
            <person name="Jordan W.C."/>
            <person name="Karpen G.H."/>
            <person name="Kataoka E."/>
            <person name="Keightley P.D."/>
            <person name="Kheradpour P."/>
            <person name="Kirkness E.F."/>
            <person name="Koerich L.B."/>
            <person name="Kristiansen K."/>
            <person name="Kudrna D."/>
            <person name="Kulathinal R.J."/>
            <person name="Kumar S."/>
            <person name="Kwok R."/>
            <person name="Lander E."/>
            <person name="Langley C.H."/>
            <person name="Lapoint R."/>
            <person name="Lazzaro B.P."/>
            <person name="Lee S.J."/>
            <person name="Levesque L."/>
            <person name="Li R."/>
            <person name="Lin C.F."/>
            <person name="Lin M.F."/>
            <person name="Lindblad-Toh K."/>
            <person name="Llopart A."/>
            <person name="Long M."/>
            <person name="Low L."/>
            <person name="Lozovsky E."/>
            <person name="Lu J."/>
            <person name="Luo M."/>
            <person name="Machado C.A."/>
            <person name="Makalowski W."/>
            <person name="Marzo M."/>
            <person name="Matsuda M."/>
            <person name="Matzkin L."/>
            <person name="McAllister B."/>
            <person name="McBride C.S."/>
            <person name="McKernan B."/>
            <person name="McKernan K."/>
            <person name="Mendez-Lago M."/>
            <person name="Minx P."/>
            <person name="Mollenhauer M.U."/>
            <person name="Montooth K."/>
            <person name="Mount S.M."/>
            <person name="Mu X."/>
            <person name="Myers E."/>
            <person name="Negre B."/>
            <person name="Newfeld S."/>
            <person name="Nielsen R."/>
            <person name="Noor M.A."/>
            <person name="O'Grady P."/>
            <person name="Pachter L."/>
            <person name="Papaceit M."/>
            <person name="Parisi M.J."/>
            <person name="Parisi M."/>
            <person name="Parts L."/>
            <person name="Pedersen J.S."/>
            <person name="Pesole G."/>
            <person name="Phillippy A.M."/>
            <person name="Ponting C.P."/>
            <person name="Pop M."/>
            <person name="Porcelli D."/>
            <person name="Powell J.R."/>
            <person name="Prohaska S."/>
            <person name="Pruitt K."/>
            <person name="Puig M."/>
            <person name="Quesneville H."/>
            <person name="Ram K.R."/>
            <person name="Rand D."/>
            <person name="Rasmussen M.D."/>
            <person name="Reed L.K."/>
            <person name="Reenan R."/>
            <person name="Reily A."/>
            <person name="Remington K.A."/>
            <person name="Rieger T.T."/>
            <person name="Ritchie M.G."/>
            <person name="Robin C."/>
            <person name="Rogers Y.H."/>
            <person name="Rohde C."/>
            <person name="Rozas J."/>
            <person name="Rubenfield M.J."/>
            <person name="Ruiz A."/>
            <person name="Russo S."/>
            <person name="Salzberg S.L."/>
            <person name="Sanchez-Gracia A."/>
            <person name="Saranga D.J."/>
            <person name="Sato H."/>
            <person name="Schaeffer S.W."/>
            <person name="Schatz M.C."/>
            <person name="Schlenke T."/>
            <person name="Schwartz R."/>
            <person name="Segarra C."/>
            <person name="Singh R.S."/>
            <person name="Sirot L."/>
            <person name="Sirota M."/>
            <person name="Sisneros N.B."/>
            <person name="Smith C.D."/>
            <person name="Smith T.F."/>
            <person name="Spieth J."/>
            <person name="Stage D.E."/>
            <person name="Stark A."/>
            <person name="Stephan W."/>
            <person name="Strausberg R.L."/>
            <person name="Strempel S."/>
            <person name="Sturgill D."/>
            <person name="Sutton G."/>
            <person name="Sutton G.G."/>
            <person name="Tao W."/>
            <person name="Teichmann S."/>
            <person name="Tobari Y.N."/>
            <person name="Tomimura Y."/>
            <person name="Tsolas J.M."/>
            <person name="Valente V.L."/>
            <person name="Venter E."/>
            <person name="Venter J.C."/>
            <person name="Vicario S."/>
            <person name="Vieira F.G."/>
            <person name="Vilella A.J."/>
            <person name="Villasante A."/>
            <person name="Walenz B."/>
            <person name="Wang J."/>
            <person name="Wasserman M."/>
            <person name="Watts T."/>
            <person name="Wilson D."/>
            <person name="Wilson R.K."/>
            <person name="Wing R.A."/>
            <person name="Wolfner M.F."/>
            <person name="Wong A."/>
            <person name="Wong G.K."/>
            <person name="Wu C.I."/>
            <person name="Wu G."/>
            <person name="Yamamoto D."/>
            <person name="Yang H.P."/>
            <person name="Yang S.P."/>
            <person name="Yorke J.A."/>
            <person name="Yoshida K."/>
            <person name="Zdobnov E."/>
            <person name="Zhang P."/>
            <person name="Zhang Y."/>
            <person name="Zimin A.V."/>
            <person name="Baldwin J."/>
            <person name="Abdouelleil A."/>
            <person name="Abdulkadir J."/>
            <person name="Abebe A."/>
            <person name="Abera B."/>
            <person name="Abreu J."/>
            <person name="Acer S.C."/>
            <person name="Aftuck L."/>
            <person name="Alexander A."/>
            <person name="An P."/>
            <person name="Anderson E."/>
            <person name="Anderson S."/>
            <person name="Arachi H."/>
            <person name="Azer M."/>
            <person name="Bachantsang P."/>
            <person name="Barry A."/>
            <person name="Bayul T."/>
            <person name="Berlin A."/>
            <person name="Bessette D."/>
            <person name="Bloom T."/>
            <person name="Blye J."/>
            <person name="Boguslavskiy L."/>
            <person name="Bonnet C."/>
            <person name="Boukhgalter B."/>
            <person name="Bourzgui I."/>
            <person name="Brown A."/>
            <person name="Cahill P."/>
            <person name="Channer S."/>
            <person name="Cheshatsang Y."/>
            <person name="Chuda L."/>
            <person name="Citroen M."/>
            <person name="Collymore A."/>
            <person name="Cooke P."/>
            <person name="Costello M."/>
            <person name="D'Aco K."/>
            <person name="Daza R."/>
            <person name="De Haan G."/>
            <person name="DeGray S."/>
            <person name="DeMaso C."/>
            <person name="Dhargay N."/>
            <person name="Dooley K."/>
            <person name="Dooley E."/>
            <person name="Doricent M."/>
            <person name="Dorje P."/>
            <person name="Dorjee K."/>
            <person name="Dupes A."/>
            <person name="Elong R."/>
            <person name="Falk J."/>
            <person name="Farina A."/>
            <person name="Faro S."/>
            <person name="Ferguson D."/>
            <person name="Fisher S."/>
            <person name="Foley C.D."/>
            <person name="Franke A."/>
            <person name="Friedrich D."/>
            <person name="Gadbois L."/>
            <person name="Gearin G."/>
            <person name="Gearin C.R."/>
            <person name="Giannoukos G."/>
            <person name="Goode T."/>
            <person name="Graham J."/>
            <person name="Grandbois E."/>
            <person name="Grewal S."/>
            <person name="Gyaltsen K."/>
            <person name="Hafez N."/>
            <person name="Hagos B."/>
            <person name="Hall J."/>
            <person name="Henson C."/>
            <person name="Hollinger A."/>
            <person name="Honan T."/>
            <person name="Huard M.D."/>
            <person name="Hughes L."/>
            <person name="Hurhula B."/>
            <person name="Husby M.E."/>
            <person name="Kamat A."/>
            <person name="Kanga B."/>
            <person name="Kashin S."/>
            <person name="Khazanovich D."/>
            <person name="Kisner P."/>
            <person name="Lance K."/>
            <person name="Lara M."/>
            <person name="Lee W."/>
            <person name="Lennon N."/>
            <person name="Letendre F."/>
            <person name="LeVine R."/>
            <person name="Lipovsky A."/>
            <person name="Liu X."/>
            <person name="Liu J."/>
            <person name="Liu S."/>
            <person name="Lokyitsang T."/>
            <person name="Lokyitsang Y."/>
            <person name="Lubonja R."/>
            <person name="Lui A."/>
            <person name="MacDonald P."/>
            <person name="Magnisalis V."/>
            <person name="Maru K."/>
            <person name="Matthews C."/>
            <person name="McCusker W."/>
            <person name="McDonough S."/>
            <person name="Mehta T."/>
            <person name="Meldrim J."/>
            <person name="Meneus L."/>
            <person name="Mihai O."/>
            <person name="Mihalev A."/>
            <person name="Mihova T."/>
            <person name="Mittelman R."/>
            <person name="Mlenga V."/>
            <person name="Montmayeur A."/>
            <person name="Mulrain L."/>
            <person name="Navidi A."/>
            <person name="Naylor J."/>
            <person name="Negash T."/>
            <person name="Nguyen T."/>
            <person name="Nguyen N."/>
            <person name="Nicol R."/>
            <person name="Norbu C."/>
            <person name="Norbu N."/>
            <person name="Novod N."/>
            <person name="O'Neill B."/>
            <person name="Osman S."/>
            <person name="Markiewicz E."/>
            <person name="Oyono O.L."/>
            <person name="Patti C."/>
            <person name="Phunkhang P."/>
            <person name="Pierre F."/>
            <person name="Priest M."/>
            <person name="Raghuraman S."/>
            <person name="Rege F."/>
            <person name="Reyes R."/>
            <person name="Rise C."/>
            <person name="Rogov P."/>
            <person name="Ross K."/>
            <person name="Ryan E."/>
            <person name="Settipalli S."/>
            <person name="Shea T."/>
            <person name="Sherpa N."/>
            <person name="Shi L."/>
            <person name="Shih D."/>
            <person name="Sparrow T."/>
            <person name="Spaulding J."/>
            <person name="Stalker J."/>
            <person name="Stange-Thomann N."/>
            <person name="Stavropoulos S."/>
            <person name="Stone C."/>
            <person name="Strader C."/>
            <person name="Tesfaye S."/>
            <person name="Thomson T."/>
            <person name="Thoulutsang Y."/>
            <person name="Thoulutsang D."/>
            <person name="Topham K."/>
            <person name="Topping I."/>
            <person name="Tsamla T."/>
            <person name="Vassiliev H."/>
            <person name="Vo A."/>
            <person name="Wangchuk T."/>
            <person name="Wangdi T."/>
            <person name="Weiand M."/>
            <person name="Wilkinson J."/>
            <person name="Wilson A."/>
            <person name="Yadav S."/>
            <person name="Young G."/>
            <person name="Yu Q."/>
            <person name="Zembek L."/>
            <person name="Zhong D."/>
            <person name="Zimmer A."/>
            <person name="Zwirko Z."/>
            <person name="Jaffe D.B."/>
            <person name="Alvarez P."/>
            <person name="Brockman W."/>
            <person name="Butler J."/>
            <person name="Chin C."/>
            <person name="Gnerre S."/>
            <person name="Grabherr M."/>
            <person name="Kleber M."/>
            <person name="Mauceli E."/>
            <person name="MacCallum I."/>
        </authorList>
    </citation>
    <scope>NUCLEOTIDE SEQUENCE [LARGE SCALE GENOMIC DNA]</scope>
    <source>
        <strain evidence="7">Tucson 15081-1352.22</strain>
    </source>
</reference>
<keyword evidence="7" id="KW-1185">Reference proteome</keyword>
<sequence length="205" mass="23213">MTQAQAEAAAEPATEAATETYGQWLLYRFCYFIGNPEAKIRALRLLYLSYRRCPLKRTQTYEQQRPCRLPCSHSFCTDCLERYLQVRGDPRCPLCRRVFQVSARGAAEASNDSTTDPDTHVVPAAMPATPEPALPDADADLRSPDYMHLLDIDIDMLNDTLVLTLTEQEIRLFANLYDEVMREDQRQSAPAESADAWSMRGMLGI</sequence>
<evidence type="ECO:0000313" key="6">
    <source>
        <dbReference type="EMBL" id="EDW16752.2"/>
    </source>
</evidence>
<protein>
    <recommendedName>
        <fullName evidence="5">RING-type domain-containing protein</fullName>
    </recommendedName>
</protein>
<dbReference type="SMART" id="SM00184">
    <property type="entry name" value="RING"/>
    <property type="match status" value="1"/>
</dbReference>
<dbReference type="InterPro" id="IPR013083">
    <property type="entry name" value="Znf_RING/FYVE/PHD"/>
</dbReference>
<dbReference type="eggNOG" id="ENOG502RTNA">
    <property type="taxonomic scope" value="Eukaryota"/>
</dbReference>
<dbReference type="OrthoDB" id="1630758at2759"/>
<dbReference type="Proteomes" id="UP000009192">
    <property type="component" value="Unassembled WGS sequence"/>
</dbReference>
<dbReference type="PROSITE" id="PS50089">
    <property type="entry name" value="ZF_RING_2"/>
    <property type="match status" value="1"/>
</dbReference>
<dbReference type="GO" id="GO:0008270">
    <property type="term" value="F:zinc ion binding"/>
    <property type="evidence" value="ECO:0007669"/>
    <property type="project" value="UniProtKB-KW"/>
</dbReference>
<accession>B4KAL5</accession>
<dbReference type="InterPro" id="IPR017907">
    <property type="entry name" value="Znf_RING_CS"/>
</dbReference>